<comment type="caution">
    <text evidence="3">The sequence shown here is derived from an EMBL/GenBank/DDBJ whole genome shotgun (WGS) entry which is preliminary data.</text>
</comment>
<evidence type="ECO:0000256" key="1">
    <source>
        <dbReference type="ARBA" id="ARBA00022612"/>
    </source>
</evidence>
<dbReference type="EMBL" id="UGMX01000002">
    <property type="protein sequence ID" value="STW07753.1"/>
    <property type="molecule type" value="Genomic_DNA"/>
</dbReference>
<protein>
    <submittedName>
        <fullName evidence="3">Phage terminase</fullName>
    </submittedName>
</protein>
<organism evidence="3 4">
    <name type="scientific">Klebsiella grimontii</name>
    <dbReference type="NCBI Taxonomy" id="2058152"/>
    <lineage>
        <taxon>Bacteria</taxon>
        <taxon>Pseudomonadati</taxon>
        <taxon>Pseudomonadota</taxon>
        <taxon>Gammaproteobacteria</taxon>
        <taxon>Enterobacterales</taxon>
        <taxon>Enterobacteriaceae</taxon>
        <taxon>Klebsiella/Raoultella group</taxon>
        <taxon>Klebsiella</taxon>
    </lineage>
</organism>
<sequence>MLQVIRAGRWEYDRSEQGLVRAFNAVRKVVTPGGFITYETDRSRGVSHGDMAWATMLSIINEPLGQESGGGGFAMGW</sequence>
<reference evidence="3 4" key="1">
    <citation type="submission" date="2018-06" db="EMBL/GenBank/DDBJ databases">
        <authorList>
            <consortium name="Pathogen Informatics"/>
            <person name="Doyle S."/>
        </authorList>
    </citation>
    <scope>NUCLEOTIDE SEQUENCE [LARGE SCALE GENOMIC DNA]</scope>
    <source>
        <strain evidence="3 4">NCTC9149</strain>
    </source>
</reference>
<dbReference type="Proteomes" id="UP000254571">
    <property type="component" value="Unassembled WGS sequence"/>
</dbReference>
<evidence type="ECO:0000313" key="4">
    <source>
        <dbReference type="Proteomes" id="UP000254571"/>
    </source>
</evidence>
<evidence type="ECO:0000313" key="3">
    <source>
        <dbReference type="EMBL" id="STW07753.1"/>
    </source>
</evidence>
<keyword evidence="1" id="KW-1188">Viral release from host cell</keyword>
<gene>
    <name evidence="3" type="ORF">NCTC9149_04189</name>
</gene>
<dbReference type="AlphaFoldDB" id="A0A7H4P5N8"/>
<dbReference type="InterPro" id="IPR035421">
    <property type="entry name" value="Terminase_6C"/>
</dbReference>
<dbReference type="Pfam" id="PF17289">
    <property type="entry name" value="Terminase_6C"/>
    <property type="match status" value="1"/>
</dbReference>
<name>A0A7H4P5N8_9ENTR</name>
<proteinExistence type="predicted"/>
<accession>A0A7H4P5N8</accession>
<feature type="domain" description="Terminase large subunit gp17-like C-terminal" evidence="2">
    <location>
        <begin position="3"/>
        <end position="61"/>
    </location>
</feature>
<evidence type="ECO:0000259" key="2">
    <source>
        <dbReference type="Pfam" id="PF17289"/>
    </source>
</evidence>